<protein>
    <submittedName>
        <fullName evidence="7">2-aminobenzoate-CoA ligase</fullName>
    </submittedName>
</protein>
<gene>
    <name evidence="7" type="ORF">SAMN05192589_111135</name>
</gene>
<evidence type="ECO:0000313" key="7">
    <source>
        <dbReference type="EMBL" id="SDE03407.1"/>
    </source>
</evidence>
<keyword evidence="2 7" id="KW-0436">Ligase</keyword>
<evidence type="ECO:0000313" key="8">
    <source>
        <dbReference type="Proteomes" id="UP000198781"/>
    </source>
</evidence>
<comment type="similarity">
    <text evidence="1">Belongs to the ATP-dependent AMP-binding enzyme family.</text>
</comment>
<dbReference type="Pfam" id="PF13193">
    <property type="entry name" value="AMP-binding_C"/>
    <property type="match status" value="1"/>
</dbReference>
<accession>A0A1G6ZMI2</accession>
<keyword evidence="4" id="KW-0067">ATP-binding</keyword>
<dbReference type="RefSeq" id="WP_092744904.1">
    <property type="nucleotide sequence ID" value="NZ_FMZC01000011.1"/>
</dbReference>
<proteinExistence type="inferred from homology"/>
<dbReference type="InterPro" id="IPR000873">
    <property type="entry name" value="AMP-dep_synth/lig_dom"/>
</dbReference>
<dbReference type="FunFam" id="3.30.300.30:FF:000005">
    <property type="entry name" value="Acyl-coenzyme A synthetase ACSM5, mitochondrial"/>
    <property type="match status" value="1"/>
</dbReference>
<evidence type="ECO:0000259" key="5">
    <source>
        <dbReference type="Pfam" id="PF00501"/>
    </source>
</evidence>
<reference evidence="7 8" key="1">
    <citation type="submission" date="2016-10" db="EMBL/GenBank/DDBJ databases">
        <authorList>
            <person name="de Groot N.N."/>
        </authorList>
    </citation>
    <scope>NUCLEOTIDE SEQUENCE [LARGE SCALE GENOMIC DNA]</scope>
    <source>
        <strain evidence="7 8">DSM 16619</strain>
    </source>
</reference>
<dbReference type="GO" id="GO:0016878">
    <property type="term" value="F:acid-thiol ligase activity"/>
    <property type="evidence" value="ECO:0007669"/>
    <property type="project" value="UniProtKB-ARBA"/>
</dbReference>
<dbReference type="AlphaFoldDB" id="A0A1G6ZMI2"/>
<feature type="domain" description="AMP-dependent synthetase/ligase" evidence="5">
    <location>
        <begin position="45"/>
        <end position="396"/>
    </location>
</feature>
<dbReference type="SUPFAM" id="SSF56801">
    <property type="entry name" value="Acetyl-CoA synthetase-like"/>
    <property type="match status" value="1"/>
</dbReference>
<keyword evidence="8" id="KW-1185">Reference proteome</keyword>
<dbReference type="InterPro" id="IPR042099">
    <property type="entry name" value="ANL_N_sf"/>
</dbReference>
<dbReference type="Gene3D" id="3.30.300.30">
    <property type="match status" value="1"/>
</dbReference>
<dbReference type="GO" id="GO:0016405">
    <property type="term" value="F:CoA-ligase activity"/>
    <property type="evidence" value="ECO:0007669"/>
    <property type="project" value="UniProtKB-ARBA"/>
</dbReference>
<dbReference type="PANTHER" id="PTHR43352">
    <property type="entry name" value="ACETYL-COA SYNTHETASE"/>
    <property type="match status" value="1"/>
</dbReference>
<dbReference type="InterPro" id="IPR025110">
    <property type="entry name" value="AMP-bd_C"/>
</dbReference>
<evidence type="ECO:0000256" key="2">
    <source>
        <dbReference type="ARBA" id="ARBA00022598"/>
    </source>
</evidence>
<evidence type="ECO:0000259" key="6">
    <source>
        <dbReference type="Pfam" id="PF13193"/>
    </source>
</evidence>
<dbReference type="EMBL" id="FMZC01000011">
    <property type="protein sequence ID" value="SDE03407.1"/>
    <property type="molecule type" value="Genomic_DNA"/>
</dbReference>
<dbReference type="InterPro" id="IPR045851">
    <property type="entry name" value="AMP-bd_C_sf"/>
</dbReference>
<dbReference type="OrthoDB" id="9766486at2"/>
<dbReference type="Gene3D" id="3.40.50.12780">
    <property type="entry name" value="N-terminal domain of ligase-like"/>
    <property type="match status" value="1"/>
</dbReference>
<dbReference type="PROSITE" id="PS00455">
    <property type="entry name" value="AMP_BINDING"/>
    <property type="match status" value="1"/>
</dbReference>
<evidence type="ECO:0000256" key="3">
    <source>
        <dbReference type="ARBA" id="ARBA00022741"/>
    </source>
</evidence>
<dbReference type="GO" id="GO:0044550">
    <property type="term" value="P:secondary metabolite biosynthetic process"/>
    <property type="evidence" value="ECO:0007669"/>
    <property type="project" value="TreeGrafter"/>
</dbReference>
<dbReference type="GO" id="GO:0005524">
    <property type="term" value="F:ATP binding"/>
    <property type="evidence" value="ECO:0007669"/>
    <property type="project" value="UniProtKB-KW"/>
</dbReference>
<name>A0A1G6ZMI2_9BURK</name>
<sequence length="563" mass="60077">MTPSAQTDTFVHDRLPPREQWPTLLYDLPPLQVPPQANLVQVLFERAAQAGHSGRPLLRSPARTWTYAQAQDEVARIASVLVNDLGLVPGNRVLLRGGNTPEMSLAWLAVVHAGLIAVATMPLLRARELSDVIERAQPAAALCDGRLLEELQAAQAQHPVLRTIVPFHTAPAADDLLVRAAACAPLPACPTAADDIALMAFTSGTTGHPKAPVHSHRDVLAACGAWPHHVLRSTPEDIVVGSPPLAFTFGLGGLLLFPMAACASVYFPDVPYTPEVMVRLMREVGATVCYTAPTFYRQMAPFAKALGLPALRTCVSAGEALPDATRQLWKDATGIEMTDGIGATEMFHIFISSAGSDVRRGAIGRVVPGYQAKVVDGRGRELPRGTVGKLAVIGPTGCRYLDDARQANYVKNGWNHPGDAFVQDADGYFFYQARDDDMIITAGYNVGGPEVEDALLRHPAVAECAVIGVPDEERGMVVKAICVLRAGHTGDDAMAKALQDHVKASIAPFKYPRLVEFATALPRTETGKLQRFKLRQAAALARDSAAAAAAAATTAPTESSTKP</sequence>
<organism evidence="7 8">
    <name type="scientific">Paracidovorax valerianellae</name>
    <dbReference type="NCBI Taxonomy" id="187868"/>
    <lineage>
        <taxon>Bacteria</taxon>
        <taxon>Pseudomonadati</taxon>
        <taxon>Pseudomonadota</taxon>
        <taxon>Betaproteobacteria</taxon>
        <taxon>Burkholderiales</taxon>
        <taxon>Comamonadaceae</taxon>
        <taxon>Paracidovorax</taxon>
    </lineage>
</organism>
<evidence type="ECO:0000256" key="1">
    <source>
        <dbReference type="ARBA" id="ARBA00006432"/>
    </source>
</evidence>
<dbReference type="STRING" id="187868.SAMN05192589_111135"/>
<evidence type="ECO:0000256" key="4">
    <source>
        <dbReference type="ARBA" id="ARBA00022840"/>
    </source>
</evidence>
<dbReference type="InterPro" id="IPR020845">
    <property type="entry name" value="AMP-binding_CS"/>
</dbReference>
<feature type="domain" description="AMP-binding enzyme C-terminal" evidence="6">
    <location>
        <begin position="450"/>
        <end position="528"/>
    </location>
</feature>
<dbReference type="Proteomes" id="UP000198781">
    <property type="component" value="Unassembled WGS sequence"/>
</dbReference>
<keyword evidence="3" id="KW-0547">Nucleotide-binding</keyword>
<dbReference type="PANTHER" id="PTHR43352:SF1">
    <property type="entry name" value="ANTHRANILATE--COA LIGASE"/>
    <property type="match status" value="1"/>
</dbReference>
<dbReference type="Pfam" id="PF00501">
    <property type="entry name" value="AMP-binding"/>
    <property type="match status" value="1"/>
</dbReference>